<dbReference type="Gene3D" id="3.30.420.40">
    <property type="match status" value="1"/>
</dbReference>
<organism evidence="2 3">
    <name type="scientific">Granulibacter bethesdensis</name>
    <dbReference type="NCBI Taxonomy" id="364410"/>
    <lineage>
        <taxon>Bacteria</taxon>
        <taxon>Pseudomonadati</taxon>
        <taxon>Pseudomonadota</taxon>
        <taxon>Alphaproteobacteria</taxon>
        <taxon>Acetobacterales</taxon>
        <taxon>Acetobacteraceae</taxon>
        <taxon>Granulibacter</taxon>
    </lineage>
</organism>
<dbReference type="Gene3D" id="3.30.420.190">
    <property type="entry name" value="conserved archaeal protein q6m145"/>
    <property type="match status" value="1"/>
</dbReference>
<evidence type="ECO:0000313" key="2">
    <source>
        <dbReference type="EMBL" id="APH54020.1"/>
    </source>
</evidence>
<accession>A0AAC9P8C6</accession>
<name>A0AAC9P8C6_9PROT</name>
<dbReference type="Pfam" id="PF01968">
    <property type="entry name" value="Hydantoinase_A"/>
    <property type="match status" value="1"/>
</dbReference>
<dbReference type="AlphaFoldDB" id="A0AAC9P8C6"/>
<gene>
    <name evidence="2" type="ORF">GbCGDNIH9_0768</name>
</gene>
<sequence length="337" mass="35725">MMESNMTVIGWDIGGAHVKAVLRQQGQIVAAHQYPCPLWRGLEHLDAAIAQALADLGDAPCHAATMTGELADIFSSRADGVTTLSARLAQSLPRLKLYGGRAGWVLPEHAGQHTDDIASANWHASASLAARHVRDGLLVDMGSTTTDLILLRDGKIADIGYADAGRLESGELVYTGMVRTPVMAIATHAPLNGRITALTAEYFATAADIYRILGWLDETADQYPSADGGAKNREGSHRRLARMAGADAGDFSDTAIRGFAEWLHELQLRRIQDAAMLLLSNGPLPEDAPVIGAGIGIRPLEKLAARLGRPFQRFGSLPGLGGDGSFAPAIAVAMLLP</sequence>
<dbReference type="NCBIfam" id="TIGR03123">
    <property type="entry name" value="one_C_unchar_1"/>
    <property type="match status" value="1"/>
</dbReference>
<dbReference type="InterPro" id="IPR043129">
    <property type="entry name" value="ATPase_NBD"/>
</dbReference>
<reference evidence="3" key="1">
    <citation type="submission" date="2016-11" db="EMBL/GenBank/DDBJ databases">
        <title>Comparative genomic and phenotypic analysis of Granulibacter bethesdensis clinical isolates from patients with chronic granulomatous disease.</title>
        <authorList>
            <person name="Zarember K.A."/>
            <person name="Porcella S.F."/>
            <person name="Chu J."/>
            <person name="Ding L."/>
            <person name="Dahlstrom E."/>
            <person name="Barbian K."/>
            <person name="Martens C."/>
            <person name="Sykora L."/>
            <person name="Kramer S."/>
            <person name="Pettinato A.M."/>
            <person name="Hong H."/>
            <person name="Wald G."/>
            <person name="Berg L.J."/>
            <person name="Rogge L.S."/>
            <person name="Greenberg D.E."/>
            <person name="Falcone E.L."/>
            <person name="Neves J.F."/>
            <person name="Simoes M.J."/>
            <person name="Casal M."/>
            <person name="Rodriguez-Lopez F.C."/>
            <person name="Zelazny A."/>
            <person name="Gallin J.I."/>
            <person name="Holland S.M."/>
        </authorList>
    </citation>
    <scope>NUCLEOTIDE SEQUENCE [LARGE SCALE GENOMIC DNA]</scope>
    <source>
        <strain evidence="3">NIH9.1</strain>
    </source>
</reference>
<dbReference type="EMBL" id="CP018191">
    <property type="protein sequence ID" value="APH54020.1"/>
    <property type="molecule type" value="Genomic_DNA"/>
</dbReference>
<proteinExistence type="predicted"/>
<dbReference type="Proteomes" id="UP000182373">
    <property type="component" value="Chromosome"/>
</dbReference>
<dbReference type="SUPFAM" id="SSF53067">
    <property type="entry name" value="Actin-like ATPase domain"/>
    <property type="match status" value="1"/>
</dbReference>
<dbReference type="InterPro" id="IPR002821">
    <property type="entry name" value="Hydantoinase_A"/>
</dbReference>
<dbReference type="GO" id="GO:0016787">
    <property type="term" value="F:hydrolase activity"/>
    <property type="evidence" value="ECO:0007669"/>
    <property type="project" value="InterPro"/>
</dbReference>
<dbReference type="InterPro" id="IPR002756">
    <property type="entry name" value="MfnF"/>
</dbReference>
<protein>
    <submittedName>
        <fullName evidence="2">Hydantoinase/oxoprolinase family protein</fullName>
    </submittedName>
</protein>
<evidence type="ECO:0000313" key="3">
    <source>
        <dbReference type="Proteomes" id="UP000182373"/>
    </source>
</evidence>
<evidence type="ECO:0000259" key="1">
    <source>
        <dbReference type="Pfam" id="PF01968"/>
    </source>
</evidence>
<feature type="domain" description="Hydantoinase A/oxoprolinase" evidence="1">
    <location>
        <begin position="62"/>
        <end position="266"/>
    </location>
</feature>